<dbReference type="SUPFAM" id="SSF75011">
    <property type="entry name" value="3-carboxy-cis,cis-mucoante lactonizing enzyme"/>
    <property type="match status" value="1"/>
</dbReference>
<dbReference type="OrthoDB" id="9762169at2"/>
<accession>A0A6P2C0L9</accession>
<keyword evidence="3" id="KW-0808">Transferase</keyword>
<keyword evidence="4 7" id="KW-0547">Nucleotide-binding</keyword>
<dbReference type="CDD" id="cd14014">
    <property type="entry name" value="STKc_PknB_like"/>
    <property type="match status" value="1"/>
</dbReference>
<evidence type="ECO:0000256" key="4">
    <source>
        <dbReference type="ARBA" id="ARBA00022741"/>
    </source>
</evidence>
<reference evidence="10 11" key="1">
    <citation type="submission" date="2018-11" db="EMBL/GenBank/DDBJ databases">
        <title>Trebonia kvetii gen.nov., sp.nov., a novel acidophilic actinobacterium, and proposal of the new actinobacterial family Treboniaceae fam. nov.</title>
        <authorList>
            <person name="Rapoport D."/>
            <person name="Sagova-Mareckova M."/>
            <person name="Sedlacek I."/>
            <person name="Provaznik J."/>
            <person name="Kralova S."/>
            <person name="Pavlinic D."/>
            <person name="Benes V."/>
            <person name="Kopecky J."/>
        </authorList>
    </citation>
    <scope>NUCLEOTIDE SEQUENCE [LARGE SCALE GENOMIC DNA]</scope>
    <source>
        <strain evidence="10 11">15Tr583</strain>
    </source>
</reference>
<dbReference type="Gene3D" id="1.10.510.10">
    <property type="entry name" value="Transferase(Phosphotransferase) domain 1"/>
    <property type="match status" value="1"/>
</dbReference>
<evidence type="ECO:0000256" key="2">
    <source>
        <dbReference type="ARBA" id="ARBA00022527"/>
    </source>
</evidence>
<feature type="region of interest" description="Disordered" evidence="8">
    <location>
        <begin position="421"/>
        <end position="441"/>
    </location>
</feature>
<evidence type="ECO:0000259" key="9">
    <source>
        <dbReference type="PROSITE" id="PS50011"/>
    </source>
</evidence>
<dbReference type="InterPro" id="IPR008271">
    <property type="entry name" value="Ser/Thr_kinase_AS"/>
</dbReference>
<evidence type="ECO:0000313" key="11">
    <source>
        <dbReference type="Proteomes" id="UP000460272"/>
    </source>
</evidence>
<evidence type="ECO:0000256" key="3">
    <source>
        <dbReference type="ARBA" id="ARBA00022679"/>
    </source>
</evidence>
<proteinExistence type="predicted"/>
<keyword evidence="5" id="KW-0418">Kinase</keyword>
<keyword evidence="2" id="KW-0723">Serine/threonine-protein kinase</keyword>
<feature type="binding site" evidence="7">
    <location>
        <position position="63"/>
    </location>
    <ligand>
        <name>ATP</name>
        <dbReference type="ChEBI" id="CHEBI:30616"/>
    </ligand>
</feature>
<sequence length="825" mass="82416">MSEDVPEGAGESLPKGAAGGSLAGFGPGSRIAGYVLEEQVGAGGMAVVFRAHDERLDRQVALKLLAPGLVADQAFRQRFIRESRAAAAVDDPHIIPVFEAGEAAGVLFIAMRYVRGGDVRSLLDGAGHLPPARVAEIISQVSTALDAAHARGLVHRDVKPANMLLDSSAGSGRPDHVYLSDFGLSKATLSASGLTGTGSFLGTVDYVSPEQIEGKPVDGRADQYALACAAFELLTGSPPFRREEAMAVIWAQVSQPAPAVTSLRPDLPAAVDPVLERALAKAPGDRWPTCGEFADALRSALGFAPYETGALPAQGGGSGPTPRIVTQLADIRPSGGGSGPKPAAAGAASGHPKTKNMALDSELGAAATEAYASGASLPPAVAVRRRPAWRSPGVLAGVIVVVLAAGGGGAYVAGHVGGTKPAASPSGTQTGQTPTSASTSTSSATASASVAAAAVAVPGCSTAAAAGKTLTVSGTTVKLQNGGGYGIAVSRTGKYVFATNPDKLSVLVMNSGHTATKQYGDTVAYPGEAARGVALTSDGKYAAVAAGNMIFVENATVAEQDSGSAQAATLAVPGVRPVTDASGVAISPDNRWGFVTLRNSNKLAVFDMAKALTSGQNQPGVFVGTITLGIHPAGLAVSPDGLWLYVVSGAKARTAAFGPSEGVISVLSIPKLETEPSSALVAQAAAGCGATGVTVSPDGTTVWVTAQSSNALLGFSAAKLRTDPAHALTASVPVGQTPTGVIVVNGGKTIVVADSNLNGLPGADNLAVVDAGLAPAGKPALVGYIASGKTPLSFAQAAFDQNSLYVSDAGTAQIQILDLTTLPSS</sequence>
<dbReference type="RefSeq" id="WP_145852610.1">
    <property type="nucleotide sequence ID" value="NZ_RPFW01000002.1"/>
</dbReference>
<evidence type="ECO:0000256" key="7">
    <source>
        <dbReference type="PROSITE-ProRule" id="PRU10141"/>
    </source>
</evidence>
<dbReference type="PROSITE" id="PS00108">
    <property type="entry name" value="PROTEIN_KINASE_ST"/>
    <property type="match status" value="1"/>
</dbReference>
<dbReference type="SMART" id="SM00220">
    <property type="entry name" value="S_TKc"/>
    <property type="match status" value="1"/>
</dbReference>
<dbReference type="InterPro" id="IPR011009">
    <property type="entry name" value="Kinase-like_dom_sf"/>
</dbReference>
<dbReference type="SUPFAM" id="SSF56112">
    <property type="entry name" value="Protein kinase-like (PK-like)"/>
    <property type="match status" value="1"/>
</dbReference>
<dbReference type="InterPro" id="IPR015943">
    <property type="entry name" value="WD40/YVTN_repeat-like_dom_sf"/>
</dbReference>
<dbReference type="EC" id="2.7.11.1" evidence="1"/>
<evidence type="ECO:0000256" key="5">
    <source>
        <dbReference type="ARBA" id="ARBA00022777"/>
    </source>
</evidence>
<dbReference type="PANTHER" id="PTHR43289">
    <property type="entry name" value="MITOGEN-ACTIVATED PROTEIN KINASE KINASE KINASE 20-RELATED"/>
    <property type="match status" value="1"/>
</dbReference>
<dbReference type="EMBL" id="RPFW01000002">
    <property type="protein sequence ID" value="TVZ04904.1"/>
    <property type="molecule type" value="Genomic_DNA"/>
</dbReference>
<dbReference type="Gene3D" id="3.30.200.20">
    <property type="entry name" value="Phosphorylase Kinase, domain 1"/>
    <property type="match status" value="1"/>
</dbReference>
<evidence type="ECO:0000256" key="1">
    <source>
        <dbReference type="ARBA" id="ARBA00012513"/>
    </source>
</evidence>
<comment type="caution">
    <text evidence="10">The sequence shown here is derived from an EMBL/GenBank/DDBJ whole genome shotgun (WGS) entry which is preliminary data.</text>
</comment>
<keyword evidence="11" id="KW-1185">Reference proteome</keyword>
<feature type="compositionally biased region" description="Low complexity" evidence="8">
    <location>
        <begin position="340"/>
        <end position="350"/>
    </location>
</feature>
<evidence type="ECO:0000256" key="6">
    <source>
        <dbReference type="ARBA" id="ARBA00022840"/>
    </source>
</evidence>
<dbReference type="InterPro" id="IPR017441">
    <property type="entry name" value="Protein_kinase_ATP_BS"/>
</dbReference>
<keyword evidence="6 7" id="KW-0067">ATP-binding</keyword>
<feature type="compositionally biased region" description="Low complexity" evidence="8">
    <location>
        <begin position="424"/>
        <end position="441"/>
    </location>
</feature>
<protein>
    <recommendedName>
        <fullName evidence="1">non-specific serine/threonine protein kinase</fullName>
        <ecNumber evidence="1">2.7.11.1</ecNumber>
    </recommendedName>
</protein>
<name>A0A6P2C0L9_9ACTN</name>
<dbReference type="Gene3D" id="2.130.10.10">
    <property type="entry name" value="YVTN repeat-like/Quinoprotein amine dehydrogenase"/>
    <property type="match status" value="2"/>
</dbReference>
<feature type="region of interest" description="Disordered" evidence="8">
    <location>
        <begin position="329"/>
        <end position="355"/>
    </location>
</feature>
<dbReference type="PROSITE" id="PS50011">
    <property type="entry name" value="PROTEIN_KINASE_DOM"/>
    <property type="match status" value="1"/>
</dbReference>
<organism evidence="10 11">
    <name type="scientific">Trebonia kvetii</name>
    <dbReference type="NCBI Taxonomy" id="2480626"/>
    <lineage>
        <taxon>Bacteria</taxon>
        <taxon>Bacillati</taxon>
        <taxon>Actinomycetota</taxon>
        <taxon>Actinomycetes</taxon>
        <taxon>Streptosporangiales</taxon>
        <taxon>Treboniaceae</taxon>
        <taxon>Trebonia</taxon>
    </lineage>
</organism>
<dbReference type="PROSITE" id="PS00107">
    <property type="entry name" value="PROTEIN_KINASE_ATP"/>
    <property type="match status" value="1"/>
</dbReference>
<feature type="domain" description="Protein kinase" evidence="9">
    <location>
        <begin position="34"/>
        <end position="301"/>
    </location>
</feature>
<dbReference type="InterPro" id="IPR000719">
    <property type="entry name" value="Prot_kinase_dom"/>
</dbReference>
<dbReference type="GO" id="GO:0004674">
    <property type="term" value="F:protein serine/threonine kinase activity"/>
    <property type="evidence" value="ECO:0007669"/>
    <property type="project" value="UniProtKB-KW"/>
</dbReference>
<dbReference type="Proteomes" id="UP000460272">
    <property type="component" value="Unassembled WGS sequence"/>
</dbReference>
<evidence type="ECO:0000256" key="8">
    <source>
        <dbReference type="SAM" id="MobiDB-lite"/>
    </source>
</evidence>
<evidence type="ECO:0000313" key="10">
    <source>
        <dbReference type="EMBL" id="TVZ04904.1"/>
    </source>
</evidence>
<dbReference type="PANTHER" id="PTHR43289:SF6">
    <property type="entry name" value="SERINE_THREONINE-PROTEIN KINASE NEKL-3"/>
    <property type="match status" value="1"/>
</dbReference>
<dbReference type="AlphaFoldDB" id="A0A6P2C0L9"/>
<dbReference type="Pfam" id="PF00069">
    <property type="entry name" value="Pkinase"/>
    <property type="match status" value="1"/>
</dbReference>
<dbReference type="GO" id="GO:0005524">
    <property type="term" value="F:ATP binding"/>
    <property type="evidence" value="ECO:0007669"/>
    <property type="project" value="UniProtKB-UniRule"/>
</dbReference>
<gene>
    <name evidence="10" type="ORF">EAS64_09695</name>
</gene>